<keyword evidence="2" id="KW-1185">Reference proteome</keyword>
<evidence type="ECO:0000313" key="1">
    <source>
        <dbReference type="EMBL" id="CAA7397184.1"/>
    </source>
</evidence>
<accession>A0A7I8KJ06</accession>
<evidence type="ECO:0000313" key="2">
    <source>
        <dbReference type="Proteomes" id="UP000663760"/>
    </source>
</evidence>
<dbReference type="AlphaFoldDB" id="A0A7I8KJ06"/>
<dbReference type="EMBL" id="LR746269">
    <property type="protein sequence ID" value="CAA7397184.1"/>
    <property type="molecule type" value="Genomic_DNA"/>
</dbReference>
<gene>
    <name evidence="1" type="ORF">SI8410_06007849</name>
</gene>
<proteinExistence type="predicted"/>
<reference evidence="1" key="1">
    <citation type="submission" date="2020-02" db="EMBL/GenBank/DDBJ databases">
        <authorList>
            <person name="Scholz U."/>
            <person name="Mascher M."/>
            <person name="Fiebig A."/>
        </authorList>
    </citation>
    <scope>NUCLEOTIDE SEQUENCE</scope>
</reference>
<name>A0A7I8KJ06_SPIIN</name>
<dbReference type="PANTHER" id="PTHR33675">
    <property type="entry name" value="NUCLEAR RECEPTOR FAMILY 2 GROUP C PROTEIN"/>
    <property type="match status" value="1"/>
</dbReference>
<dbReference type="PANTHER" id="PTHR33675:SF1">
    <property type="entry name" value="HOLOCARBOXYLASE SYNTHETASE"/>
    <property type="match status" value="1"/>
</dbReference>
<dbReference type="Proteomes" id="UP000663760">
    <property type="component" value="Chromosome 6"/>
</dbReference>
<dbReference type="OrthoDB" id="755598at2759"/>
<sequence>MAKRRKSVASRLDEVDRTIYSSFCNAANSLSQIYTQAMNQQKIAFQAGERHGVEKIQSWISRRLEEGSTPTIADLLGYLQNELEHGGDEASTMSPRSQSQLANSTHLDQAKGPIIFSGAFPCPPRRSLAVEPPAGGFFPGGAAFVSGDTAMDTHSDGPSQDLY</sequence>
<organism evidence="1 2">
    <name type="scientific">Spirodela intermedia</name>
    <name type="common">Intermediate duckweed</name>
    <dbReference type="NCBI Taxonomy" id="51605"/>
    <lineage>
        <taxon>Eukaryota</taxon>
        <taxon>Viridiplantae</taxon>
        <taxon>Streptophyta</taxon>
        <taxon>Embryophyta</taxon>
        <taxon>Tracheophyta</taxon>
        <taxon>Spermatophyta</taxon>
        <taxon>Magnoliopsida</taxon>
        <taxon>Liliopsida</taxon>
        <taxon>Araceae</taxon>
        <taxon>Lemnoideae</taxon>
        <taxon>Spirodela</taxon>
    </lineage>
</organism>
<protein>
    <submittedName>
        <fullName evidence="1">Uncharacterized protein</fullName>
    </submittedName>
</protein>